<dbReference type="EMBL" id="JACDZE010000001">
    <property type="protein sequence ID" value="MBA5628866.1"/>
    <property type="molecule type" value="Genomic_DNA"/>
</dbReference>
<comment type="caution">
    <text evidence="2">The sequence shown here is derived from an EMBL/GenBank/DDBJ whole genome shotgun (WGS) entry which is preliminary data.</text>
</comment>
<feature type="transmembrane region" description="Helical" evidence="1">
    <location>
        <begin position="12"/>
        <end position="34"/>
    </location>
</feature>
<accession>A0A838ZMN5</accession>
<proteinExistence type="predicted"/>
<feature type="transmembrane region" description="Helical" evidence="1">
    <location>
        <begin position="46"/>
        <end position="65"/>
    </location>
</feature>
<dbReference type="Proteomes" id="UP000552241">
    <property type="component" value="Unassembled WGS sequence"/>
</dbReference>
<evidence type="ECO:0000313" key="2">
    <source>
        <dbReference type="EMBL" id="MBA5628866.1"/>
    </source>
</evidence>
<evidence type="ECO:0000313" key="3">
    <source>
        <dbReference type="Proteomes" id="UP000552241"/>
    </source>
</evidence>
<dbReference type="Pfam" id="PF09527">
    <property type="entry name" value="ATPase_gene1"/>
    <property type="match status" value="1"/>
</dbReference>
<organism evidence="2 3">
    <name type="scientific">Moheibacter lacus</name>
    <dbReference type="NCBI Taxonomy" id="2745851"/>
    <lineage>
        <taxon>Bacteria</taxon>
        <taxon>Pseudomonadati</taxon>
        <taxon>Bacteroidota</taxon>
        <taxon>Flavobacteriia</taxon>
        <taxon>Flavobacteriales</taxon>
        <taxon>Weeksellaceae</taxon>
        <taxon>Moheibacter</taxon>
    </lineage>
</organism>
<dbReference type="InterPro" id="IPR032820">
    <property type="entry name" value="ATPase_put"/>
</dbReference>
<dbReference type="RefSeq" id="WP_182042447.1">
    <property type="nucleotide sequence ID" value="NZ_JACDZE010000001.1"/>
</dbReference>
<keyword evidence="1" id="KW-0472">Membrane</keyword>
<sequence>MAEEPKNKSVNKYVHLTSLGFQMMAVIFVFVWIGKWADGHFETEKSYFTALGSLIGLGASLYLVLKQLKQVK</sequence>
<reference evidence="2 3" key="1">
    <citation type="submission" date="2020-07" db="EMBL/GenBank/DDBJ databases">
        <title>Moheibacter lacus sp. nov., a member of the family Flavobacteriaceae isolated from freshwater lake sediment.</title>
        <authorList>
            <person name="Liu Y."/>
        </authorList>
    </citation>
    <scope>NUCLEOTIDE SEQUENCE [LARGE SCALE GENOMIC DNA]</scope>
    <source>
        <strain evidence="2 3">BDHS18</strain>
    </source>
</reference>
<protein>
    <submittedName>
        <fullName evidence="2">AtpZ/AtpI family protein</fullName>
    </submittedName>
</protein>
<keyword evidence="1" id="KW-0812">Transmembrane</keyword>
<name>A0A838ZMN5_9FLAO</name>
<evidence type="ECO:0000256" key="1">
    <source>
        <dbReference type="SAM" id="Phobius"/>
    </source>
</evidence>
<dbReference type="AlphaFoldDB" id="A0A838ZMN5"/>
<gene>
    <name evidence="2" type="ORF">HU137_03665</name>
</gene>
<keyword evidence="3" id="KW-1185">Reference proteome</keyword>
<keyword evidence="1" id="KW-1133">Transmembrane helix</keyword>